<dbReference type="InterPro" id="IPR022907">
    <property type="entry name" value="VapC_family"/>
</dbReference>
<comment type="similarity">
    <text evidence="5">Belongs to the PINc/VapC protein family.</text>
</comment>
<sequence>MSIALDTNVLVRLLTRDDEAQCAAAVRIVQAAATEGAPALISSGVLLETEWVLRSRYKLLPAEIRRAFNAILETHELIVQEPAVLEEALELWRNVPGADFADCMHVANAVQHVRTLATFDQAAARLPGAAIISL</sequence>
<dbReference type="HAMAP" id="MF_00265">
    <property type="entry name" value="VapC_Nob1"/>
    <property type="match status" value="1"/>
</dbReference>
<reference evidence="8" key="1">
    <citation type="submission" date="2017-06" db="EMBL/GenBank/DDBJ databases">
        <title>Herbaspirillum phytohormonus sp. nov., isolated from the root nodule of Robinia pseudoacacia in lead-zinc mine.</title>
        <authorList>
            <person name="Fan M."/>
            <person name="Lin Y."/>
        </authorList>
    </citation>
    <scope>NUCLEOTIDE SEQUENCE [LARGE SCALE GENOMIC DNA]</scope>
    <source>
        <strain evidence="8">SC-089</strain>
    </source>
</reference>
<dbReference type="GO" id="GO:0016787">
    <property type="term" value="F:hydrolase activity"/>
    <property type="evidence" value="ECO:0007669"/>
    <property type="project" value="UniProtKB-KW"/>
</dbReference>
<dbReference type="Proteomes" id="UP000214603">
    <property type="component" value="Unassembled WGS sequence"/>
</dbReference>
<dbReference type="GO" id="GO:0004540">
    <property type="term" value="F:RNA nuclease activity"/>
    <property type="evidence" value="ECO:0007669"/>
    <property type="project" value="InterPro"/>
</dbReference>
<protein>
    <recommendedName>
        <fullName evidence="5">Ribonuclease VapC</fullName>
        <shortName evidence="5">RNase VapC</shortName>
        <ecNumber evidence="5">3.1.-.-</ecNumber>
    </recommendedName>
    <alternativeName>
        <fullName evidence="5">Toxin VapC</fullName>
    </alternativeName>
</protein>
<organism evidence="7 8">
    <name type="scientific">Candidimonas nitroreducens</name>
    <dbReference type="NCBI Taxonomy" id="683354"/>
    <lineage>
        <taxon>Bacteria</taxon>
        <taxon>Pseudomonadati</taxon>
        <taxon>Pseudomonadota</taxon>
        <taxon>Betaproteobacteria</taxon>
        <taxon>Burkholderiales</taxon>
        <taxon>Alcaligenaceae</taxon>
        <taxon>Candidimonas</taxon>
    </lineage>
</organism>
<evidence type="ECO:0000256" key="1">
    <source>
        <dbReference type="ARBA" id="ARBA00022649"/>
    </source>
</evidence>
<keyword evidence="5" id="KW-0460">Magnesium</keyword>
<dbReference type="SUPFAM" id="SSF88723">
    <property type="entry name" value="PIN domain-like"/>
    <property type="match status" value="1"/>
</dbReference>
<dbReference type="OrthoDB" id="32974at2"/>
<dbReference type="GO" id="GO:0000287">
    <property type="term" value="F:magnesium ion binding"/>
    <property type="evidence" value="ECO:0007669"/>
    <property type="project" value="UniProtKB-UniRule"/>
</dbReference>
<dbReference type="PANTHER" id="PTHR39664:SF2">
    <property type="entry name" value="NUCLEIC ACID-BINDING PROTEIN, CONTAINING PIN DOMAIN-RELATED"/>
    <property type="match status" value="1"/>
</dbReference>
<dbReference type="CDD" id="cd18683">
    <property type="entry name" value="PIN_VapC-like"/>
    <property type="match status" value="1"/>
</dbReference>
<dbReference type="AlphaFoldDB" id="A0A225MYE9"/>
<evidence type="ECO:0000256" key="3">
    <source>
        <dbReference type="ARBA" id="ARBA00022723"/>
    </source>
</evidence>
<feature type="domain" description="PIN" evidence="6">
    <location>
        <begin position="3"/>
        <end position="127"/>
    </location>
</feature>
<feature type="binding site" evidence="5">
    <location>
        <position position="6"/>
    </location>
    <ligand>
        <name>Mg(2+)</name>
        <dbReference type="ChEBI" id="CHEBI:18420"/>
    </ligand>
</feature>
<accession>A0A225MYE9</accession>
<evidence type="ECO:0000256" key="2">
    <source>
        <dbReference type="ARBA" id="ARBA00022722"/>
    </source>
</evidence>
<dbReference type="Pfam" id="PF01850">
    <property type="entry name" value="PIN"/>
    <property type="match status" value="1"/>
</dbReference>
<dbReference type="RefSeq" id="WP_088602308.1">
    <property type="nucleotide sequence ID" value="NZ_NJIH01000003.1"/>
</dbReference>
<proteinExistence type="inferred from homology"/>
<evidence type="ECO:0000256" key="5">
    <source>
        <dbReference type="HAMAP-Rule" id="MF_00265"/>
    </source>
</evidence>
<dbReference type="InterPro" id="IPR029060">
    <property type="entry name" value="PIN-like_dom_sf"/>
</dbReference>
<feature type="binding site" evidence="5">
    <location>
        <position position="102"/>
    </location>
    <ligand>
        <name>Mg(2+)</name>
        <dbReference type="ChEBI" id="CHEBI:18420"/>
    </ligand>
</feature>
<comment type="cofactor">
    <cofactor evidence="5">
        <name>Mg(2+)</name>
        <dbReference type="ChEBI" id="CHEBI:18420"/>
    </cofactor>
</comment>
<keyword evidence="3 5" id="KW-0479">Metal-binding</keyword>
<evidence type="ECO:0000259" key="6">
    <source>
        <dbReference type="Pfam" id="PF01850"/>
    </source>
</evidence>
<dbReference type="EMBL" id="NJIH01000003">
    <property type="protein sequence ID" value="OWT63729.1"/>
    <property type="molecule type" value="Genomic_DNA"/>
</dbReference>
<evidence type="ECO:0000256" key="4">
    <source>
        <dbReference type="ARBA" id="ARBA00022801"/>
    </source>
</evidence>
<keyword evidence="5" id="KW-0800">Toxin</keyword>
<keyword evidence="1 5" id="KW-1277">Toxin-antitoxin system</keyword>
<evidence type="ECO:0000313" key="7">
    <source>
        <dbReference type="EMBL" id="OWT63729.1"/>
    </source>
</evidence>
<dbReference type="EC" id="3.1.-.-" evidence="5"/>
<name>A0A225MYE9_9BURK</name>
<comment type="caution">
    <text evidence="7">The sequence shown here is derived from an EMBL/GenBank/DDBJ whole genome shotgun (WGS) entry which is preliminary data.</text>
</comment>
<dbReference type="PANTHER" id="PTHR39664">
    <property type="match status" value="1"/>
</dbReference>
<dbReference type="GO" id="GO:0090729">
    <property type="term" value="F:toxin activity"/>
    <property type="evidence" value="ECO:0007669"/>
    <property type="project" value="UniProtKB-KW"/>
</dbReference>
<dbReference type="InterPro" id="IPR002716">
    <property type="entry name" value="PIN_dom"/>
</dbReference>
<keyword evidence="4 5" id="KW-0378">Hydrolase</keyword>
<keyword evidence="2 5" id="KW-0540">Nuclease</keyword>
<gene>
    <name evidence="5" type="primary">vapC</name>
    <name evidence="7" type="ORF">CEY11_05275</name>
</gene>
<keyword evidence="8" id="KW-1185">Reference proteome</keyword>
<evidence type="ECO:0000313" key="8">
    <source>
        <dbReference type="Proteomes" id="UP000214603"/>
    </source>
</evidence>
<comment type="function">
    <text evidence="5">Toxic component of a toxin-antitoxin (TA) system. An RNase.</text>
</comment>
<dbReference type="Gene3D" id="3.40.50.1010">
    <property type="entry name" value="5'-nuclease"/>
    <property type="match status" value="1"/>
</dbReference>